<dbReference type="InterPro" id="IPR037191">
    <property type="entry name" value="VPS9_dom_sf"/>
</dbReference>
<dbReference type="SMART" id="SM00167">
    <property type="entry name" value="VPS9"/>
    <property type="match status" value="1"/>
</dbReference>
<gene>
    <name evidence="8" type="ORF">CYY_006319</name>
</gene>
<keyword evidence="9" id="KW-1185">Reference proteome</keyword>
<proteinExistence type="predicted"/>
<feature type="region of interest" description="Disordered" evidence="5">
    <location>
        <begin position="1"/>
        <end position="53"/>
    </location>
</feature>
<feature type="compositionally biased region" description="Polar residues" evidence="5">
    <location>
        <begin position="10"/>
        <end position="19"/>
    </location>
</feature>
<dbReference type="Proteomes" id="UP000695562">
    <property type="component" value="Unassembled WGS sequence"/>
</dbReference>
<evidence type="ECO:0000313" key="9">
    <source>
        <dbReference type="Proteomes" id="UP000695562"/>
    </source>
</evidence>
<feature type="compositionally biased region" description="Low complexity" evidence="5">
    <location>
        <begin position="20"/>
        <end position="35"/>
    </location>
</feature>
<keyword evidence="4 6" id="KW-0472">Membrane</keyword>
<feature type="compositionally biased region" description="Low complexity" evidence="5">
    <location>
        <begin position="473"/>
        <end position="489"/>
    </location>
</feature>
<accession>A0A8J4UZ24</accession>
<name>A0A8J4UZ24_9MYCE</name>
<evidence type="ECO:0000256" key="4">
    <source>
        <dbReference type="ARBA" id="ARBA00023136"/>
    </source>
</evidence>
<dbReference type="PROSITE" id="PS51205">
    <property type="entry name" value="VPS9"/>
    <property type="match status" value="1"/>
</dbReference>
<dbReference type="SUPFAM" id="SSF109993">
    <property type="entry name" value="VPS9 domain"/>
    <property type="match status" value="1"/>
</dbReference>
<dbReference type="EMBL" id="AJWJ01000286">
    <property type="protein sequence ID" value="KAF2072373.1"/>
    <property type="molecule type" value="Genomic_DNA"/>
</dbReference>
<evidence type="ECO:0000259" key="7">
    <source>
        <dbReference type="PROSITE" id="PS51205"/>
    </source>
</evidence>
<keyword evidence="3 6" id="KW-1133">Transmembrane helix</keyword>
<feature type="region of interest" description="Disordered" evidence="5">
    <location>
        <begin position="86"/>
        <end position="109"/>
    </location>
</feature>
<dbReference type="InterPro" id="IPR003123">
    <property type="entry name" value="VPS9"/>
</dbReference>
<evidence type="ECO:0000256" key="6">
    <source>
        <dbReference type="SAM" id="Phobius"/>
    </source>
</evidence>
<evidence type="ECO:0000256" key="5">
    <source>
        <dbReference type="SAM" id="MobiDB-lite"/>
    </source>
</evidence>
<organism evidence="8 9">
    <name type="scientific">Polysphondylium violaceum</name>
    <dbReference type="NCBI Taxonomy" id="133409"/>
    <lineage>
        <taxon>Eukaryota</taxon>
        <taxon>Amoebozoa</taxon>
        <taxon>Evosea</taxon>
        <taxon>Eumycetozoa</taxon>
        <taxon>Dictyostelia</taxon>
        <taxon>Dictyosteliales</taxon>
        <taxon>Dictyosteliaceae</taxon>
        <taxon>Polysphondylium</taxon>
    </lineage>
</organism>
<evidence type="ECO:0000313" key="8">
    <source>
        <dbReference type="EMBL" id="KAF2072373.1"/>
    </source>
</evidence>
<feature type="domain" description="VPS9" evidence="7">
    <location>
        <begin position="319"/>
        <end position="448"/>
    </location>
</feature>
<dbReference type="Gene3D" id="1.20.1050.80">
    <property type="entry name" value="VPS9 domain"/>
    <property type="match status" value="1"/>
</dbReference>
<dbReference type="Pfam" id="PF02204">
    <property type="entry name" value="VPS9"/>
    <property type="match status" value="1"/>
</dbReference>
<evidence type="ECO:0000256" key="1">
    <source>
        <dbReference type="ARBA" id="ARBA00004141"/>
    </source>
</evidence>
<evidence type="ECO:0000256" key="2">
    <source>
        <dbReference type="ARBA" id="ARBA00022692"/>
    </source>
</evidence>
<keyword evidence="2 6" id="KW-0812">Transmembrane</keyword>
<evidence type="ECO:0000256" key="3">
    <source>
        <dbReference type="ARBA" id="ARBA00022989"/>
    </source>
</evidence>
<reference evidence="8" key="1">
    <citation type="submission" date="2020-01" db="EMBL/GenBank/DDBJ databases">
        <title>Development of genomics and gene disruption for Polysphondylium violaceum indicates a role for the polyketide synthase stlB in stalk morphogenesis.</title>
        <authorList>
            <person name="Narita B."/>
            <person name="Kawabe Y."/>
            <person name="Kin K."/>
            <person name="Saito T."/>
            <person name="Gibbs R."/>
            <person name="Kuspa A."/>
            <person name="Muzny D."/>
            <person name="Queller D."/>
            <person name="Richards S."/>
            <person name="Strassman J."/>
            <person name="Sucgang R."/>
            <person name="Worley K."/>
            <person name="Schaap P."/>
        </authorList>
    </citation>
    <scope>NUCLEOTIDE SEQUENCE</scope>
    <source>
        <strain evidence="8">QSvi11</strain>
    </source>
</reference>
<comment type="caution">
    <text evidence="8">The sequence shown here is derived from an EMBL/GenBank/DDBJ whole genome shotgun (WGS) entry which is preliminary data.</text>
</comment>
<dbReference type="Pfam" id="PF05277">
    <property type="entry name" value="DUF726"/>
    <property type="match status" value="1"/>
</dbReference>
<dbReference type="OrthoDB" id="277931at2759"/>
<dbReference type="InterPro" id="IPR007941">
    <property type="entry name" value="DUF726"/>
</dbReference>
<protein>
    <recommendedName>
        <fullName evidence="7">VPS9 domain-containing protein</fullName>
    </recommendedName>
</protein>
<feature type="transmembrane region" description="Helical" evidence="6">
    <location>
        <begin position="623"/>
        <end position="645"/>
    </location>
</feature>
<dbReference type="PANTHER" id="PTHR17920:SF4">
    <property type="entry name" value="TRANSMEMBRANE PROTEIN"/>
    <property type="match status" value="1"/>
</dbReference>
<feature type="compositionally biased region" description="Polar residues" evidence="5">
    <location>
        <begin position="42"/>
        <end position="53"/>
    </location>
</feature>
<feature type="compositionally biased region" description="Polar residues" evidence="5">
    <location>
        <begin position="99"/>
        <end position="109"/>
    </location>
</feature>
<dbReference type="GO" id="GO:0016020">
    <property type="term" value="C:membrane"/>
    <property type="evidence" value="ECO:0007669"/>
    <property type="project" value="UniProtKB-SubCell"/>
</dbReference>
<sequence>MEKVPLLSNEDLTLNQESQSINSSSSNNNNININISPPPPLSTNAQDTNNNNNEQLSLSKKEILGVLLVDSFSNFYIQKSILVNNNSSNNNSNEKSNEQPQTNTTNPITSPTVAASLVADGYKDHEITSFLIQAFYFLSIPNTALNYLLLTNKKPIQQLSKVSSQGSIHQISPSNLSPTLNGANKDVVLPPPLLNDSTITTTTSTTSTTTTITTTRKESSSFLPQRVDVNILRDLDTMFNHHFFEETHIYSKNFNNATLEQKKKLYFDHLFQLTKKSLSLCPTKYSHLVSSENYYSIMKDSVEFYIVQNIYHHIFPVDYEQDTFLYERIESLNFIETSHLCINNFDTDRLKPIFKTFAKINAYQTPNDKLRCLSRTLIKLVKINGEENLLPMFIYLILKTNPPSLWSNLKFLELYVDQENQNSLYDYALIVFSMAIKFIEKLDHTHLSIDTNYFSKKINEYNQKNNNRGHSRNNSLNNGENNNELTTTTTTTTITSLQISETNYNELTEEENRFKQFKETYRTQSMIELVKNQLTENEVEELLLKFISISLINQEKPAYHSLIRYSLKRFFIFYLGIEPRVFLSTEMHTIGTLQDNPDQQLDVLPTANKQSSNREIAMKTVKIAGAAVTGAVLVGLTGGLAAPFIGGVLNFVGAGSVLAGLGTATGISGSAALSVVFGAAGAKVSAEKMISATSGVQDYSIHKIKSQTSLHAIIGVYGFTAIDTVPEYYKTKNVWDRILREVTDDYGDIFLVEWEKEVILKLKSIVSEYQGTIAQSLVKSVATNMISATLAQAFVPLSILKVASVLDNPWTLLKDRSEKAGKILAQQIIDGYFGNRPLTLIGTGMGSRLIFSCLEELFKQSQDNPNLFSLIEMVIFMGSPVSIDPKRWSNIIKLISGRLVNCYTQNDTLLKYLCRSANILSDGILPAAGVSPVHIASSSLVIENVDVSNLIKSHLDYEKEEIISKILQHIDINNVKYCNPKISPLFSGIVFDV</sequence>
<dbReference type="AlphaFoldDB" id="A0A8J4UZ24"/>
<dbReference type="PANTHER" id="PTHR17920">
    <property type="entry name" value="TRANSMEMBRANE AND COILED-COIL DOMAIN-CONTAINING PROTEIN 4 TMCO4"/>
    <property type="match status" value="1"/>
</dbReference>
<feature type="region of interest" description="Disordered" evidence="5">
    <location>
        <begin position="463"/>
        <end position="489"/>
    </location>
</feature>
<comment type="subcellular location">
    <subcellularLocation>
        <location evidence="1">Membrane</location>
        <topology evidence="1">Multi-pass membrane protein</topology>
    </subcellularLocation>
</comment>
<feature type="transmembrane region" description="Helical" evidence="6">
    <location>
        <begin position="657"/>
        <end position="680"/>
    </location>
</feature>